<evidence type="ECO:0000313" key="2">
    <source>
        <dbReference type="Proteomes" id="UP000789920"/>
    </source>
</evidence>
<evidence type="ECO:0000313" key="1">
    <source>
        <dbReference type="EMBL" id="CAG8838307.1"/>
    </source>
</evidence>
<feature type="non-terminal residue" evidence="1">
    <location>
        <position position="1"/>
    </location>
</feature>
<proteinExistence type="predicted"/>
<name>A0ACA9SFI1_9GLOM</name>
<feature type="non-terminal residue" evidence="1">
    <location>
        <position position="45"/>
    </location>
</feature>
<gene>
    <name evidence="1" type="ORF">RPERSI_LOCUS30623</name>
</gene>
<reference evidence="1" key="1">
    <citation type="submission" date="2021-06" db="EMBL/GenBank/DDBJ databases">
        <authorList>
            <person name="Kallberg Y."/>
            <person name="Tangrot J."/>
            <person name="Rosling A."/>
        </authorList>
    </citation>
    <scope>NUCLEOTIDE SEQUENCE</scope>
    <source>
        <strain evidence="1">MA461A</strain>
    </source>
</reference>
<keyword evidence="2" id="KW-1185">Reference proteome</keyword>
<sequence length="45" mass="5300">HVKIIPYGGLNGVKKAYLESLENNVIIKYLNEDDENKYHKKLLRE</sequence>
<dbReference type="EMBL" id="CAJVQC010120143">
    <property type="protein sequence ID" value="CAG8838307.1"/>
    <property type="molecule type" value="Genomic_DNA"/>
</dbReference>
<accession>A0ACA9SFI1</accession>
<organism evidence="1 2">
    <name type="scientific">Racocetra persica</name>
    <dbReference type="NCBI Taxonomy" id="160502"/>
    <lineage>
        <taxon>Eukaryota</taxon>
        <taxon>Fungi</taxon>
        <taxon>Fungi incertae sedis</taxon>
        <taxon>Mucoromycota</taxon>
        <taxon>Glomeromycotina</taxon>
        <taxon>Glomeromycetes</taxon>
        <taxon>Diversisporales</taxon>
        <taxon>Gigasporaceae</taxon>
        <taxon>Racocetra</taxon>
    </lineage>
</organism>
<protein>
    <submittedName>
        <fullName evidence="1">32415_t:CDS:1</fullName>
    </submittedName>
</protein>
<comment type="caution">
    <text evidence="1">The sequence shown here is derived from an EMBL/GenBank/DDBJ whole genome shotgun (WGS) entry which is preliminary data.</text>
</comment>
<dbReference type="Proteomes" id="UP000789920">
    <property type="component" value="Unassembled WGS sequence"/>
</dbReference>